<keyword evidence="3" id="KW-0460">Magnesium</keyword>
<evidence type="ECO:0000313" key="4">
    <source>
        <dbReference type="EMBL" id="TDY55917.1"/>
    </source>
</evidence>
<feature type="binding site" evidence="3">
    <location>
        <position position="131"/>
    </location>
    <ligand>
        <name>Mg(2+)</name>
        <dbReference type="ChEBI" id="CHEBI:18420"/>
        <label>1</label>
    </ligand>
</feature>
<dbReference type="Proteomes" id="UP000295066">
    <property type="component" value="Unassembled WGS sequence"/>
</dbReference>
<evidence type="ECO:0000256" key="2">
    <source>
        <dbReference type="ARBA" id="ARBA00022801"/>
    </source>
</evidence>
<comment type="cofactor">
    <cofactor evidence="3">
        <name>Mg(2+)</name>
        <dbReference type="ChEBI" id="CHEBI:18420"/>
    </cofactor>
    <text evidence="3">Binds 2 magnesium ions per subunit.</text>
</comment>
<feature type="binding site" evidence="3">
    <location>
        <position position="128"/>
    </location>
    <ligand>
        <name>Mg(2+)</name>
        <dbReference type="ChEBI" id="CHEBI:18420"/>
        <label>1</label>
    </ligand>
</feature>
<dbReference type="InterPro" id="IPR005502">
    <property type="entry name" value="Ribosyl_crysJ1"/>
</dbReference>
<evidence type="ECO:0000313" key="5">
    <source>
        <dbReference type="Proteomes" id="UP000295066"/>
    </source>
</evidence>
<dbReference type="Pfam" id="PF03747">
    <property type="entry name" value="ADP_ribosyl_GH"/>
    <property type="match status" value="1"/>
</dbReference>
<dbReference type="EMBL" id="SORI01000021">
    <property type="protein sequence ID" value="TDY55917.1"/>
    <property type="molecule type" value="Genomic_DNA"/>
</dbReference>
<comment type="similarity">
    <text evidence="1">Belongs to the ADP-ribosylglycohydrolase family.</text>
</comment>
<dbReference type="InterPro" id="IPR036705">
    <property type="entry name" value="Ribosyl_crysJ1_sf"/>
</dbReference>
<dbReference type="Gene3D" id="1.10.4080.10">
    <property type="entry name" value="ADP-ribosylation/Crystallin J1"/>
    <property type="match status" value="1"/>
</dbReference>
<keyword evidence="5" id="KW-1185">Reference proteome</keyword>
<comment type="caution">
    <text evidence="4">The sequence shown here is derived from an EMBL/GenBank/DDBJ whole genome shotgun (WGS) entry which is preliminary data.</text>
</comment>
<keyword evidence="2 4" id="KW-0378">Hydrolase</keyword>
<reference evidence="4 5" key="1">
    <citation type="submission" date="2019-03" db="EMBL/GenBank/DDBJ databases">
        <title>Genomic Encyclopedia of Type Strains, Phase IV (KMG-IV): sequencing the most valuable type-strain genomes for metagenomic binning, comparative biology and taxonomic classification.</title>
        <authorList>
            <person name="Goeker M."/>
        </authorList>
    </citation>
    <scope>NUCLEOTIDE SEQUENCE [LARGE SCALE GENOMIC DNA]</scope>
    <source>
        <strain evidence="4 5">DSM 25964</strain>
    </source>
</reference>
<dbReference type="PANTHER" id="PTHR16222:SF24">
    <property type="entry name" value="ADP-RIBOSYLHYDROLASE ARH3"/>
    <property type="match status" value="1"/>
</dbReference>
<sequence>MRISPLGIFGAGHPLETVAGWAMQDADLTHPHKVCRDANALFAMAIAFAVKTGPDPRSLYQAVSGWASELGVEPSLMETVLSAVSEPPADYVTKRGWVLIAFQNALWQLLHAPNLEEGVVDTVMRGGDTDTNAAICGALLGAAYGLKAIPAQWLDCILNCRPEKGNPRVRRPRPECFWPAEGLELAKALVS</sequence>
<gene>
    <name evidence="4" type="ORF">C8D99_12144</name>
</gene>
<keyword evidence="3" id="KW-0479">Metal-binding</keyword>
<dbReference type="InterPro" id="IPR050792">
    <property type="entry name" value="ADP-ribosylglycohydrolase"/>
</dbReference>
<evidence type="ECO:0000256" key="3">
    <source>
        <dbReference type="PIRSR" id="PIRSR605502-1"/>
    </source>
</evidence>
<dbReference type="SUPFAM" id="SSF101478">
    <property type="entry name" value="ADP-ribosylglycohydrolase"/>
    <property type="match status" value="1"/>
</dbReference>
<accession>A0A4R8M5B1</accession>
<protein>
    <submittedName>
        <fullName evidence="4">ADP-ribosylglycohydrolase</fullName>
    </submittedName>
</protein>
<proteinExistence type="inferred from homology"/>
<dbReference type="GO" id="GO:0016787">
    <property type="term" value="F:hydrolase activity"/>
    <property type="evidence" value="ECO:0007669"/>
    <property type="project" value="UniProtKB-KW"/>
</dbReference>
<organism evidence="4 5">
    <name type="scientific">Aminivibrio pyruvatiphilus</name>
    <dbReference type="NCBI Taxonomy" id="1005740"/>
    <lineage>
        <taxon>Bacteria</taxon>
        <taxon>Thermotogati</taxon>
        <taxon>Synergistota</taxon>
        <taxon>Synergistia</taxon>
        <taxon>Synergistales</taxon>
        <taxon>Aminobacteriaceae</taxon>
        <taxon>Aminivibrio</taxon>
    </lineage>
</organism>
<dbReference type="PANTHER" id="PTHR16222">
    <property type="entry name" value="ADP-RIBOSYLGLYCOHYDROLASE"/>
    <property type="match status" value="1"/>
</dbReference>
<dbReference type="GO" id="GO:0046872">
    <property type="term" value="F:metal ion binding"/>
    <property type="evidence" value="ECO:0007669"/>
    <property type="project" value="UniProtKB-KW"/>
</dbReference>
<feature type="binding site" evidence="3">
    <location>
        <position position="130"/>
    </location>
    <ligand>
        <name>Mg(2+)</name>
        <dbReference type="ChEBI" id="CHEBI:18420"/>
        <label>1</label>
    </ligand>
</feature>
<name>A0A4R8M5B1_9BACT</name>
<dbReference type="AlphaFoldDB" id="A0A4R8M5B1"/>
<evidence type="ECO:0000256" key="1">
    <source>
        <dbReference type="ARBA" id="ARBA00010702"/>
    </source>
</evidence>